<dbReference type="Proteomes" id="UP001161247">
    <property type="component" value="Chromosome 4"/>
</dbReference>
<sequence length="347" mass="39772">METATLSLSIVFVIWFCIYILKINSRRHESSSLPPGPYSFPVVGNIFQLGTVFHRSVAELSKIYGPLMTIKLGSQTAVVVSSSDIAKQIHRNDHQFIRRPQVDATRALDHDKFSVIWMPAALGKWRNIRKLCKEQIFSSERLNASQRLRQEKVQQLCDYLQDCCNNEKVVNICEAAFTTSLNLISNTIFSVDFADYDSRSSQELREIVMGVMNSLGTPNISDFLPVLKAIDPLGIRRQSKFYLGKLFQSFDDLITQRLRARRTSLNYSRKDDFLETLLDLTEQNEAEWSYQDIKHLILVSCVYLNFSTEYDSYIPHEGYLTGFVIIHLTESLLVGNTLVPNRLTTFC</sequence>
<evidence type="ECO:0000256" key="6">
    <source>
        <dbReference type="ARBA" id="ARBA00022989"/>
    </source>
</evidence>
<evidence type="ECO:0000256" key="2">
    <source>
        <dbReference type="ARBA" id="ARBA00010617"/>
    </source>
</evidence>
<dbReference type="GO" id="GO:0016020">
    <property type="term" value="C:membrane"/>
    <property type="evidence" value="ECO:0007669"/>
    <property type="project" value="UniProtKB-SubCell"/>
</dbReference>
<dbReference type="PANTHER" id="PTHR47950:SF4">
    <property type="entry name" value="GERANIOL 8-HYDROXYLASE-LIKE"/>
    <property type="match status" value="1"/>
</dbReference>
<keyword evidence="9" id="KW-0503">Monooxygenase</keyword>
<evidence type="ECO:0000256" key="11">
    <source>
        <dbReference type="SAM" id="Phobius"/>
    </source>
</evidence>
<evidence type="ECO:0000256" key="4">
    <source>
        <dbReference type="ARBA" id="ARBA00022692"/>
    </source>
</evidence>
<dbReference type="InterPro" id="IPR001128">
    <property type="entry name" value="Cyt_P450"/>
</dbReference>
<keyword evidence="10 11" id="KW-0472">Membrane</keyword>
<reference evidence="12" key="1">
    <citation type="submission" date="2023-03" db="EMBL/GenBank/DDBJ databases">
        <authorList>
            <person name="Julca I."/>
        </authorList>
    </citation>
    <scope>NUCLEOTIDE SEQUENCE</scope>
</reference>
<dbReference type="Gene3D" id="1.10.630.10">
    <property type="entry name" value="Cytochrome P450"/>
    <property type="match status" value="1"/>
</dbReference>
<dbReference type="PRINTS" id="PR00463">
    <property type="entry name" value="EP450I"/>
</dbReference>
<evidence type="ECO:0000256" key="3">
    <source>
        <dbReference type="ARBA" id="ARBA00022617"/>
    </source>
</evidence>
<keyword evidence="13" id="KW-1185">Reference proteome</keyword>
<organism evidence="12 13">
    <name type="scientific">Oldenlandia corymbosa var. corymbosa</name>
    <dbReference type="NCBI Taxonomy" id="529605"/>
    <lineage>
        <taxon>Eukaryota</taxon>
        <taxon>Viridiplantae</taxon>
        <taxon>Streptophyta</taxon>
        <taxon>Embryophyta</taxon>
        <taxon>Tracheophyta</taxon>
        <taxon>Spermatophyta</taxon>
        <taxon>Magnoliopsida</taxon>
        <taxon>eudicotyledons</taxon>
        <taxon>Gunneridae</taxon>
        <taxon>Pentapetalae</taxon>
        <taxon>asterids</taxon>
        <taxon>lamiids</taxon>
        <taxon>Gentianales</taxon>
        <taxon>Rubiaceae</taxon>
        <taxon>Rubioideae</taxon>
        <taxon>Spermacoceae</taxon>
        <taxon>Hedyotis-Oldenlandia complex</taxon>
        <taxon>Oldenlandia</taxon>
    </lineage>
</organism>
<evidence type="ECO:0000256" key="8">
    <source>
        <dbReference type="ARBA" id="ARBA00023004"/>
    </source>
</evidence>
<feature type="transmembrane region" description="Helical" evidence="11">
    <location>
        <begin position="6"/>
        <end position="23"/>
    </location>
</feature>
<proteinExistence type="inferred from homology"/>
<comment type="similarity">
    <text evidence="2">Belongs to the cytochrome P450 family.</text>
</comment>
<keyword evidence="5" id="KW-0479">Metal-binding</keyword>
<dbReference type="SUPFAM" id="SSF48264">
    <property type="entry name" value="Cytochrome P450"/>
    <property type="match status" value="1"/>
</dbReference>
<evidence type="ECO:0000256" key="9">
    <source>
        <dbReference type="ARBA" id="ARBA00023033"/>
    </source>
</evidence>
<dbReference type="InterPro" id="IPR036396">
    <property type="entry name" value="Cyt_P450_sf"/>
</dbReference>
<dbReference type="GO" id="GO:0020037">
    <property type="term" value="F:heme binding"/>
    <property type="evidence" value="ECO:0007669"/>
    <property type="project" value="InterPro"/>
</dbReference>
<evidence type="ECO:0000313" key="13">
    <source>
        <dbReference type="Proteomes" id="UP001161247"/>
    </source>
</evidence>
<dbReference type="InterPro" id="IPR002401">
    <property type="entry name" value="Cyt_P450_E_grp-I"/>
</dbReference>
<dbReference type="GO" id="GO:0005506">
    <property type="term" value="F:iron ion binding"/>
    <property type="evidence" value="ECO:0007669"/>
    <property type="project" value="InterPro"/>
</dbReference>
<keyword evidence="3" id="KW-0349">Heme</keyword>
<keyword evidence="8" id="KW-0408">Iron</keyword>
<evidence type="ECO:0000313" key="12">
    <source>
        <dbReference type="EMBL" id="CAI9101634.1"/>
    </source>
</evidence>
<dbReference type="PANTHER" id="PTHR47950">
    <property type="entry name" value="CYTOCHROME P450, FAMILY 76, SUBFAMILY C, POLYPEPTIDE 5-RELATED"/>
    <property type="match status" value="1"/>
</dbReference>
<accession>A0AAV1D3R3</accession>
<evidence type="ECO:0000256" key="7">
    <source>
        <dbReference type="ARBA" id="ARBA00023002"/>
    </source>
</evidence>
<dbReference type="EMBL" id="OX459121">
    <property type="protein sequence ID" value="CAI9101634.1"/>
    <property type="molecule type" value="Genomic_DNA"/>
</dbReference>
<protein>
    <submittedName>
        <fullName evidence="12">OLC1v1039002C1</fullName>
    </submittedName>
</protein>
<comment type="subcellular location">
    <subcellularLocation>
        <location evidence="1">Membrane</location>
    </subcellularLocation>
</comment>
<evidence type="ECO:0000256" key="1">
    <source>
        <dbReference type="ARBA" id="ARBA00004370"/>
    </source>
</evidence>
<keyword evidence="7" id="KW-0560">Oxidoreductase</keyword>
<dbReference type="Pfam" id="PF00067">
    <property type="entry name" value="p450"/>
    <property type="match status" value="1"/>
</dbReference>
<dbReference type="AlphaFoldDB" id="A0AAV1D3R3"/>
<evidence type="ECO:0000256" key="5">
    <source>
        <dbReference type="ARBA" id="ARBA00022723"/>
    </source>
</evidence>
<name>A0AAV1D3R3_OLDCO</name>
<keyword evidence="6 11" id="KW-1133">Transmembrane helix</keyword>
<keyword evidence="4 11" id="KW-0812">Transmembrane</keyword>
<dbReference type="GO" id="GO:0016705">
    <property type="term" value="F:oxidoreductase activity, acting on paired donors, with incorporation or reduction of molecular oxygen"/>
    <property type="evidence" value="ECO:0007669"/>
    <property type="project" value="InterPro"/>
</dbReference>
<gene>
    <name evidence="12" type="ORF">OLC1_LOCUS11185</name>
</gene>
<evidence type="ECO:0000256" key="10">
    <source>
        <dbReference type="ARBA" id="ARBA00023136"/>
    </source>
</evidence>
<dbReference type="GO" id="GO:0004497">
    <property type="term" value="F:monooxygenase activity"/>
    <property type="evidence" value="ECO:0007669"/>
    <property type="project" value="UniProtKB-KW"/>
</dbReference>